<proteinExistence type="predicted"/>
<feature type="chain" id="PRO_5042181649" evidence="1">
    <location>
        <begin position="26"/>
        <end position="151"/>
    </location>
</feature>
<evidence type="ECO:0000313" key="3">
    <source>
        <dbReference type="Proteomes" id="UP001215280"/>
    </source>
</evidence>
<keyword evidence="3" id="KW-1185">Reference proteome</keyword>
<dbReference type="Proteomes" id="UP001215280">
    <property type="component" value="Unassembled WGS sequence"/>
</dbReference>
<name>A0AAD7MSQ7_9AGAR</name>
<evidence type="ECO:0000256" key="1">
    <source>
        <dbReference type="SAM" id="SignalP"/>
    </source>
</evidence>
<sequence>MSRRVQGTTELRLSVLILFFIAVVAQTPPPLPTNTGVNIEDFQGNMFDLAFTSPADLAPVQTLNHKSGQTAQEVRANFSTPRRFDRAHSGSSQPTELYSLFLALQTHSCPFNMSNTTLNPTCAHVRLPQQLTLQNLDTTNLQQIFTFPHFS</sequence>
<gene>
    <name evidence="2" type="ORF">DFH07DRAFT_173053</name>
</gene>
<accession>A0AAD7MSQ7</accession>
<feature type="signal peptide" evidence="1">
    <location>
        <begin position="1"/>
        <end position="25"/>
    </location>
</feature>
<reference evidence="2" key="1">
    <citation type="submission" date="2023-03" db="EMBL/GenBank/DDBJ databases">
        <title>Massive genome expansion in bonnet fungi (Mycena s.s.) driven by repeated elements and novel gene families across ecological guilds.</title>
        <authorList>
            <consortium name="Lawrence Berkeley National Laboratory"/>
            <person name="Harder C.B."/>
            <person name="Miyauchi S."/>
            <person name="Viragh M."/>
            <person name="Kuo A."/>
            <person name="Thoen E."/>
            <person name="Andreopoulos B."/>
            <person name="Lu D."/>
            <person name="Skrede I."/>
            <person name="Drula E."/>
            <person name="Henrissat B."/>
            <person name="Morin E."/>
            <person name="Kohler A."/>
            <person name="Barry K."/>
            <person name="LaButti K."/>
            <person name="Morin E."/>
            <person name="Salamov A."/>
            <person name="Lipzen A."/>
            <person name="Mereny Z."/>
            <person name="Hegedus B."/>
            <person name="Baldrian P."/>
            <person name="Stursova M."/>
            <person name="Weitz H."/>
            <person name="Taylor A."/>
            <person name="Grigoriev I.V."/>
            <person name="Nagy L.G."/>
            <person name="Martin F."/>
            <person name="Kauserud H."/>
        </authorList>
    </citation>
    <scope>NUCLEOTIDE SEQUENCE</scope>
    <source>
        <strain evidence="2">CBHHK188m</strain>
    </source>
</reference>
<dbReference type="AlphaFoldDB" id="A0AAD7MSQ7"/>
<protein>
    <submittedName>
        <fullName evidence="2">Uncharacterized protein</fullName>
    </submittedName>
</protein>
<comment type="caution">
    <text evidence="2">The sequence shown here is derived from an EMBL/GenBank/DDBJ whole genome shotgun (WGS) entry which is preliminary data.</text>
</comment>
<organism evidence="2 3">
    <name type="scientific">Mycena maculata</name>
    <dbReference type="NCBI Taxonomy" id="230809"/>
    <lineage>
        <taxon>Eukaryota</taxon>
        <taxon>Fungi</taxon>
        <taxon>Dikarya</taxon>
        <taxon>Basidiomycota</taxon>
        <taxon>Agaricomycotina</taxon>
        <taxon>Agaricomycetes</taxon>
        <taxon>Agaricomycetidae</taxon>
        <taxon>Agaricales</taxon>
        <taxon>Marasmiineae</taxon>
        <taxon>Mycenaceae</taxon>
        <taxon>Mycena</taxon>
    </lineage>
</organism>
<keyword evidence="1" id="KW-0732">Signal</keyword>
<dbReference type="EMBL" id="JARJLG010000191">
    <property type="protein sequence ID" value="KAJ7730364.1"/>
    <property type="molecule type" value="Genomic_DNA"/>
</dbReference>
<evidence type="ECO:0000313" key="2">
    <source>
        <dbReference type="EMBL" id="KAJ7730364.1"/>
    </source>
</evidence>